<evidence type="ECO:0000256" key="6">
    <source>
        <dbReference type="ARBA" id="ARBA00029677"/>
    </source>
</evidence>
<dbReference type="Gene3D" id="3.10.620.10">
    <property type="entry name" value="Protein N-terminal glutamine amidohydrolase, alpha beta roll"/>
    <property type="match status" value="1"/>
</dbReference>
<dbReference type="InParanoid" id="W4KHZ2"/>
<evidence type="ECO:0000256" key="5">
    <source>
        <dbReference type="ARBA" id="ARBA00022801"/>
    </source>
</evidence>
<sequence length="241" mass="27032">MVDGLPDIPPLLPIDAPYTQNYCEENIYLLAQQFEQQTHVRDVWDISVVFISNHTKSVALWMQKAATNHVVVWDYHVILILRCRISGTSAGSADRECQADGDHINTTIGGSWIYDFDSKLPMPCSSGDYLSETFDLSVTLPESYHSLFKVVPASEVLDWFASDRSHMISPITHNDQPVNLAPETESSRAEYRSPPPPYPFLCGAKAKENGIGNNLADFVRMDLPQGFGSVLSLTKFKKWCF</sequence>
<dbReference type="GO" id="GO:0070773">
    <property type="term" value="F:protein-N-terminal glutamine amidohydrolase activity"/>
    <property type="evidence" value="ECO:0007669"/>
    <property type="project" value="UniProtKB-UniRule"/>
</dbReference>
<dbReference type="EMBL" id="KI925455">
    <property type="protein sequence ID" value="ETW85462.1"/>
    <property type="molecule type" value="Genomic_DNA"/>
</dbReference>
<evidence type="ECO:0000256" key="1">
    <source>
        <dbReference type="ARBA" id="ARBA00008985"/>
    </source>
</evidence>
<evidence type="ECO:0000256" key="9">
    <source>
        <dbReference type="SAM" id="MobiDB-lite"/>
    </source>
</evidence>
<dbReference type="InterPro" id="IPR037132">
    <property type="entry name" value="N_Gln_amidohydro_ab_roll_sf"/>
</dbReference>
<feature type="region of interest" description="Disordered" evidence="9">
    <location>
        <begin position="172"/>
        <end position="193"/>
    </location>
</feature>
<dbReference type="Proteomes" id="UP000030671">
    <property type="component" value="Unassembled WGS sequence"/>
</dbReference>
<comment type="similarity">
    <text evidence="1 8">Belongs to the NTAQ1 family.</text>
</comment>
<evidence type="ECO:0000256" key="2">
    <source>
        <dbReference type="ARBA" id="ARBA00011245"/>
    </source>
</evidence>
<accession>W4KHZ2</accession>
<evidence type="ECO:0000256" key="3">
    <source>
        <dbReference type="ARBA" id="ARBA00012718"/>
    </source>
</evidence>
<reference evidence="11 12" key="1">
    <citation type="journal article" date="2012" name="New Phytol.">
        <title>Insight into trade-off between wood decay and parasitism from the genome of a fungal forest pathogen.</title>
        <authorList>
            <person name="Olson A."/>
            <person name="Aerts A."/>
            <person name="Asiegbu F."/>
            <person name="Belbahri L."/>
            <person name="Bouzid O."/>
            <person name="Broberg A."/>
            <person name="Canback B."/>
            <person name="Coutinho P.M."/>
            <person name="Cullen D."/>
            <person name="Dalman K."/>
            <person name="Deflorio G."/>
            <person name="van Diepen L.T."/>
            <person name="Dunand C."/>
            <person name="Duplessis S."/>
            <person name="Durling M."/>
            <person name="Gonthier P."/>
            <person name="Grimwood J."/>
            <person name="Fossdal C.G."/>
            <person name="Hansson D."/>
            <person name="Henrissat B."/>
            <person name="Hietala A."/>
            <person name="Himmelstrand K."/>
            <person name="Hoffmeister D."/>
            <person name="Hogberg N."/>
            <person name="James T.Y."/>
            <person name="Karlsson M."/>
            <person name="Kohler A."/>
            <person name="Kues U."/>
            <person name="Lee Y.H."/>
            <person name="Lin Y.C."/>
            <person name="Lind M."/>
            <person name="Lindquist E."/>
            <person name="Lombard V."/>
            <person name="Lucas S."/>
            <person name="Lunden K."/>
            <person name="Morin E."/>
            <person name="Murat C."/>
            <person name="Park J."/>
            <person name="Raffaello T."/>
            <person name="Rouze P."/>
            <person name="Salamov A."/>
            <person name="Schmutz J."/>
            <person name="Solheim H."/>
            <person name="Stahlberg J."/>
            <person name="Velez H."/>
            <person name="de Vries R.P."/>
            <person name="Wiebenga A."/>
            <person name="Woodward S."/>
            <person name="Yakovlev I."/>
            <person name="Garbelotto M."/>
            <person name="Martin F."/>
            <person name="Grigoriev I.V."/>
            <person name="Stenlid J."/>
        </authorList>
    </citation>
    <scope>NUCLEOTIDE SEQUENCE [LARGE SCALE GENOMIC DNA]</scope>
    <source>
        <strain evidence="11 12">TC 32-1</strain>
    </source>
</reference>
<keyword evidence="5 8" id="KW-0378">Hydrolase</keyword>
<evidence type="ECO:0000313" key="11">
    <source>
        <dbReference type="EMBL" id="ETW85462.1"/>
    </source>
</evidence>
<evidence type="ECO:0000313" key="12">
    <source>
        <dbReference type="Proteomes" id="UP000030671"/>
    </source>
</evidence>
<keyword evidence="12" id="KW-1185">Reference proteome</keyword>
<dbReference type="GeneID" id="20672605"/>
<dbReference type="GO" id="GO:0005829">
    <property type="term" value="C:cytosol"/>
    <property type="evidence" value="ECO:0007669"/>
    <property type="project" value="TreeGrafter"/>
</dbReference>
<evidence type="ECO:0000256" key="4">
    <source>
        <dbReference type="ARBA" id="ARBA00021247"/>
    </source>
</evidence>
<evidence type="ECO:0000259" key="10">
    <source>
        <dbReference type="Pfam" id="PF09764"/>
    </source>
</evidence>
<gene>
    <name evidence="11" type="ORF">HETIRDRAFT_407495</name>
</gene>
<dbReference type="InterPro" id="IPR023128">
    <property type="entry name" value="Prot_N_Gln_amidohydro_ab_roll"/>
</dbReference>
<dbReference type="OrthoDB" id="191192at2759"/>
<evidence type="ECO:0000256" key="7">
    <source>
        <dbReference type="ARBA" id="ARBA00048768"/>
    </source>
</evidence>
<dbReference type="eggNOG" id="KOG3261">
    <property type="taxonomic scope" value="Eukaryota"/>
</dbReference>
<feature type="domain" description="Protein N-terminal glutamine amidohydrolase alpha beta roll" evidence="10">
    <location>
        <begin position="18"/>
        <end position="238"/>
    </location>
</feature>
<dbReference type="STRING" id="747525.W4KHZ2"/>
<comment type="catalytic activity">
    <reaction evidence="7 8">
        <text>N-terminal L-glutaminyl-[protein] + H2O = N-terminal L-glutamyl-[protein] + NH4(+)</text>
        <dbReference type="Rhea" id="RHEA:50680"/>
        <dbReference type="Rhea" id="RHEA-COMP:12668"/>
        <dbReference type="Rhea" id="RHEA-COMP:12777"/>
        <dbReference type="ChEBI" id="CHEBI:15377"/>
        <dbReference type="ChEBI" id="CHEBI:28938"/>
        <dbReference type="ChEBI" id="CHEBI:64721"/>
        <dbReference type="ChEBI" id="CHEBI:64722"/>
        <dbReference type="EC" id="3.5.1.122"/>
    </reaction>
</comment>
<dbReference type="InterPro" id="IPR039733">
    <property type="entry name" value="NTAQ1"/>
</dbReference>
<dbReference type="Pfam" id="PF09764">
    <property type="entry name" value="Nt_Gln_amidase"/>
    <property type="match status" value="1"/>
</dbReference>
<name>W4KHZ2_HETIT</name>
<dbReference type="KEGG" id="hir:HETIRDRAFT_407495"/>
<dbReference type="GO" id="GO:0008418">
    <property type="term" value="F:protein-N-terminal asparagine amidohydrolase activity"/>
    <property type="evidence" value="ECO:0007669"/>
    <property type="project" value="UniProtKB-UniRule"/>
</dbReference>
<dbReference type="PANTHER" id="PTHR13035">
    <property type="entry name" value="PROTEIN N-TERMINAL GLUTAMINE AMIDOHYDROLASE"/>
    <property type="match status" value="1"/>
</dbReference>
<protein>
    <recommendedName>
        <fullName evidence="4 8">Protein N-terminal glutamine amidohydrolase</fullName>
        <ecNumber evidence="3 8">3.5.1.122</ecNumber>
    </recommendedName>
    <alternativeName>
        <fullName evidence="6 8">Protein NH2-terminal glutamine deamidase</fullName>
    </alternativeName>
</protein>
<evidence type="ECO:0000256" key="8">
    <source>
        <dbReference type="RuleBase" id="RU367082"/>
    </source>
</evidence>
<dbReference type="RefSeq" id="XP_009542323.1">
    <property type="nucleotide sequence ID" value="XM_009544028.1"/>
</dbReference>
<dbReference type="PANTHER" id="PTHR13035:SF0">
    <property type="entry name" value="PROTEIN N-TERMINAL GLUTAMINE AMIDOHYDROLASE"/>
    <property type="match status" value="1"/>
</dbReference>
<dbReference type="GO" id="GO:0005634">
    <property type="term" value="C:nucleus"/>
    <property type="evidence" value="ECO:0007669"/>
    <property type="project" value="TreeGrafter"/>
</dbReference>
<dbReference type="EC" id="3.5.1.122" evidence="3 8"/>
<organism evidence="11 12">
    <name type="scientific">Heterobasidion irregulare (strain TC 32-1)</name>
    <dbReference type="NCBI Taxonomy" id="747525"/>
    <lineage>
        <taxon>Eukaryota</taxon>
        <taxon>Fungi</taxon>
        <taxon>Dikarya</taxon>
        <taxon>Basidiomycota</taxon>
        <taxon>Agaricomycotina</taxon>
        <taxon>Agaricomycetes</taxon>
        <taxon>Russulales</taxon>
        <taxon>Bondarzewiaceae</taxon>
        <taxon>Heterobasidion</taxon>
        <taxon>Heterobasidion annosum species complex</taxon>
    </lineage>
</organism>
<dbReference type="HOGENOM" id="CLU_091083_0_0_1"/>
<comment type="function">
    <text evidence="8">Mediates the side-chain deamidation of N-terminal glutamine residues to glutamate, an important step in N-end rule pathway of protein degradation. Conversion of the resulting N-terminal glutamine to glutamate renders the protein susceptible to arginylation, polyubiquitination and degradation as specified by the N-end rule. Does not act on substrates with internal or C-terminal glutamine and does not act on non-glutamine residues in any position.</text>
</comment>
<dbReference type="AlphaFoldDB" id="W4KHZ2"/>
<proteinExistence type="inferred from homology"/>
<comment type="subunit">
    <text evidence="2 8">Monomer.</text>
</comment>